<feature type="transmembrane region" description="Helical" evidence="7">
    <location>
        <begin position="154"/>
        <end position="172"/>
    </location>
</feature>
<dbReference type="AlphaFoldDB" id="F4A1Y5"/>
<gene>
    <name evidence="8" type="ordered locus">Mahau_0903</name>
</gene>
<comment type="subcellular location">
    <subcellularLocation>
        <location evidence="1">Cell membrane</location>
        <topology evidence="1">Multi-pass membrane protein</topology>
    </subcellularLocation>
</comment>
<accession>F4A1Y5</accession>
<evidence type="ECO:0000313" key="9">
    <source>
        <dbReference type="Proteomes" id="UP000008457"/>
    </source>
</evidence>
<dbReference type="eggNOG" id="COG2059">
    <property type="taxonomic scope" value="Bacteria"/>
</dbReference>
<feature type="transmembrane region" description="Helical" evidence="7">
    <location>
        <begin position="73"/>
        <end position="100"/>
    </location>
</feature>
<dbReference type="Proteomes" id="UP000008457">
    <property type="component" value="Chromosome"/>
</dbReference>
<dbReference type="Pfam" id="PF02417">
    <property type="entry name" value="Chromate_transp"/>
    <property type="match status" value="1"/>
</dbReference>
<feature type="transmembrane region" description="Helical" evidence="7">
    <location>
        <begin position="120"/>
        <end position="142"/>
    </location>
</feature>
<dbReference type="PANTHER" id="PTHR43663">
    <property type="entry name" value="CHROMATE TRANSPORT PROTEIN-RELATED"/>
    <property type="match status" value="1"/>
</dbReference>
<dbReference type="OrthoDB" id="9788907at2"/>
<reference evidence="9" key="1">
    <citation type="submission" date="2010-11" db="EMBL/GenBank/DDBJ databases">
        <title>The complete genome of Mahella australiensis DSM 15567.</title>
        <authorList>
            <consortium name="US DOE Joint Genome Institute (JGI-PGF)"/>
            <person name="Lucas S."/>
            <person name="Copeland A."/>
            <person name="Lapidus A."/>
            <person name="Bruce D."/>
            <person name="Goodwin L."/>
            <person name="Pitluck S."/>
            <person name="Kyrpides N."/>
            <person name="Mavromatis K."/>
            <person name="Pagani I."/>
            <person name="Ivanova N."/>
            <person name="Teshima H."/>
            <person name="Brettin T."/>
            <person name="Detter J.C."/>
            <person name="Han C."/>
            <person name="Tapia R."/>
            <person name="Land M."/>
            <person name="Hauser L."/>
            <person name="Markowitz V."/>
            <person name="Cheng J.-F."/>
            <person name="Hugenholtz P."/>
            <person name="Woyke T."/>
            <person name="Wu D."/>
            <person name="Spring S."/>
            <person name="Pukall R."/>
            <person name="Steenblock K."/>
            <person name="Schneider S."/>
            <person name="Klenk H.-P."/>
            <person name="Eisen J.A."/>
        </authorList>
    </citation>
    <scope>NUCLEOTIDE SEQUENCE [LARGE SCALE GENOMIC DNA]</scope>
    <source>
        <strain evidence="9">DSM 15567 / CIP 107919 / 50-1 BON</strain>
    </source>
</reference>
<dbReference type="STRING" id="697281.Mahau_0903"/>
<dbReference type="RefSeq" id="WP_013780531.1">
    <property type="nucleotide sequence ID" value="NC_015520.1"/>
</dbReference>
<dbReference type="InterPro" id="IPR052518">
    <property type="entry name" value="CHR_Transporter"/>
</dbReference>
<keyword evidence="6 7" id="KW-0472">Membrane</keyword>
<dbReference type="KEGG" id="mas:Mahau_0903"/>
<evidence type="ECO:0000256" key="1">
    <source>
        <dbReference type="ARBA" id="ARBA00004651"/>
    </source>
</evidence>
<evidence type="ECO:0000256" key="2">
    <source>
        <dbReference type="ARBA" id="ARBA00005262"/>
    </source>
</evidence>
<keyword evidence="5 7" id="KW-1133">Transmembrane helix</keyword>
<keyword evidence="4 7" id="KW-0812">Transmembrane</keyword>
<organism evidence="8 9">
    <name type="scientific">Mahella australiensis (strain DSM 15567 / CIP 107919 / 50-1 BON)</name>
    <dbReference type="NCBI Taxonomy" id="697281"/>
    <lineage>
        <taxon>Bacteria</taxon>
        <taxon>Bacillati</taxon>
        <taxon>Bacillota</taxon>
        <taxon>Clostridia</taxon>
        <taxon>Thermoanaerobacterales</taxon>
        <taxon>Thermoanaerobacterales Family IV. Incertae Sedis</taxon>
        <taxon>Mahella</taxon>
    </lineage>
</organism>
<keyword evidence="3" id="KW-1003">Cell membrane</keyword>
<reference evidence="8 9" key="2">
    <citation type="journal article" date="2011" name="Stand. Genomic Sci.">
        <title>Complete genome sequence of Mahella australiensis type strain (50-1 BON).</title>
        <authorList>
            <person name="Sikorski J."/>
            <person name="Teshima H."/>
            <person name="Nolan M."/>
            <person name="Lucas S."/>
            <person name="Hammon N."/>
            <person name="Deshpande S."/>
            <person name="Cheng J.F."/>
            <person name="Pitluck S."/>
            <person name="Liolios K."/>
            <person name="Pagani I."/>
            <person name="Ivanova N."/>
            <person name="Huntemann M."/>
            <person name="Mavromatis K."/>
            <person name="Ovchinikova G."/>
            <person name="Pati A."/>
            <person name="Tapia R."/>
            <person name="Han C."/>
            <person name="Goodwin L."/>
            <person name="Chen A."/>
            <person name="Palaniappan K."/>
            <person name="Land M."/>
            <person name="Hauser L."/>
            <person name="Ngatchou-Djao O.D."/>
            <person name="Rohde M."/>
            <person name="Pukall R."/>
            <person name="Spring S."/>
            <person name="Abt B."/>
            <person name="Goker M."/>
            <person name="Detter J.C."/>
            <person name="Woyke T."/>
            <person name="Bristow J."/>
            <person name="Markowitz V."/>
            <person name="Hugenholtz P."/>
            <person name="Eisen J.A."/>
            <person name="Kyrpides N.C."/>
            <person name="Klenk H.P."/>
            <person name="Lapidus A."/>
        </authorList>
    </citation>
    <scope>NUCLEOTIDE SEQUENCE [LARGE SCALE GENOMIC DNA]</scope>
    <source>
        <strain evidence="9">DSM 15567 / CIP 107919 / 50-1 BON</strain>
    </source>
</reference>
<dbReference type="HOGENOM" id="CLU_018106_1_2_9"/>
<dbReference type="EMBL" id="CP002360">
    <property type="protein sequence ID" value="AEE96101.1"/>
    <property type="molecule type" value="Genomic_DNA"/>
</dbReference>
<keyword evidence="9" id="KW-1185">Reference proteome</keyword>
<name>F4A1Y5_MAHA5</name>
<comment type="similarity">
    <text evidence="2">Belongs to the chromate ion transporter (CHR) (TC 2.A.51) family.</text>
</comment>
<evidence type="ECO:0000313" key="8">
    <source>
        <dbReference type="EMBL" id="AEE96101.1"/>
    </source>
</evidence>
<feature type="transmembrane region" description="Helical" evidence="7">
    <location>
        <begin position="178"/>
        <end position="194"/>
    </location>
</feature>
<evidence type="ECO:0000256" key="6">
    <source>
        <dbReference type="ARBA" id="ARBA00023136"/>
    </source>
</evidence>
<dbReference type="PANTHER" id="PTHR43663:SF1">
    <property type="entry name" value="CHROMATE TRANSPORTER"/>
    <property type="match status" value="1"/>
</dbReference>
<dbReference type="GO" id="GO:0005886">
    <property type="term" value="C:plasma membrane"/>
    <property type="evidence" value="ECO:0007669"/>
    <property type="project" value="UniProtKB-SubCell"/>
</dbReference>
<dbReference type="InterPro" id="IPR003370">
    <property type="entry name" value="Chromate_transpt"/>
</dbReference>
<evidence type="ECO:0000256" key="7">
    <source>
        <dbReference type="SAM" id="Phobius"/>
    </source>
</evidence>
<dbReference type="GO" id="GO:0015109">
    <property type="term" value="F:chromate transmembrane transporter activity"/>
    <property type="evidence" value="ECO:0007669"/>
    <property type="project" value="InterPro"/>
</dbReference>
<sequence>MDITTIIQLIATFFKIGLFSFGGGYAMIPLMAKEIEGHAWLTAQEFADIIAIAEMTPGPIAVNSATFTGYQTVGIIGGLAATFGVALPSFIIATIVSHFFIQFQYHPLVQNAFYGIRPVVTGLIAAAAVAIAQTSIFTGALTPQLFIGIFAHPLQYIDVKSLIIFVGSLAALIWWKKLHPILLLAIAGLVGAIIF</sequence>
<evidence type="ECO:0000256" key="4">
    <source>
        <dbReference type="ARBA" id="ARBA00022692"/>
    </source>
</evidence>
<evidence type="ECO:0000256" key="5">
    <source>
        <dbReference type="ARBA" id="ARBA00022989"/>
    </source>
</evidence>
<protein>
    <submittedName>
        <fullName evidence="8">Chromate transporter</fullName>
    </submittedName>
</protein>
<proteinExistence type="inferred from homology"/>
<feature type="transmembrane region" description="Helical" evidence="7">
    <location>
        <begin position="6"/>
        <end position="28"/>
    </location>
</feature>
<evidence type="ECO:0000256" key="3">
    <source>
        <dbReference type="ARBA" id="ARBA00022475"/>
    </source>
</evidence>